<keyword evidence="4" id="KW-0175">Coiled coil</keyword>
<reference evidence="5 6" key="1">
    <citation type="submission" date="2016-05" db="EMBL/GenBank/DDBJ databases">
        <title>First whole genome sequencing of Entamoeba histolytica HM1:IMSS-clone-6.</title>
        <authorList>
            <person name="Mukherjee Avik.K."/>
            <person name="Izumyama S."/>
            <person name="Nakada-Tsukui K."/>
            <person name="Nozaki T."/>
        </authorList>
    </citation>
    <scope>NUCLEOTIDE SEQUENCE [LARGE SCALE GENOMIC DNA]</scope>
    <source>
        <strain evidence="5 6">HM1:IMSS clone 6</strain>
    </source>
</reference>
<dbReference type="PANTHER" id="PTHR19375">
    <property type="entry name" value="HEAT SHOCK PROTEIN 70KDA"/>
    <property type="match status" value="1"/>
</dbReference>
<gene>
    <name evidence="5" type="ORF">CL6EHI_008600</name>
</gene>
<dbReference type="GO" id="GO:0140662">
    <property type="term" value="F:ATP-dependent protein folding chaperone"/>
    <property type="evidence" value="ECO:0007669"/>
    <property type="project" value="InterPro"/>
</dbReference>
<organism evidence="5 6">
    <name type="scientific">Entamoeba histolytica</name>
    <dbReference type="NCBI Taxonomy" id="5759"/>
    <lineage>
        <taxon>Eukaryota</taxon>
        <taxon>Amoebozoa</taxon>
        <taxon>Evosea</taxon>
        <taxon>Archamoebae</taxon>
        <taxon>Mastigamoebida</taxon>
        <taxon>Entamoebidae</taxon>
        <taxon>Entamoeba</taxon>
    </lineage>
</organism>
<dbReference type="Pfam" id="PF00012">
    <property type="entry name" value="HSP70"/>
    <property type="match status" value="1"/>
</dbReference>
<dbReference type="EMBL" id="BDEQ01000001">
    <property type="protein sequence ID" value="GAT94720.1"/>
    <property type="molecule type" value="Genomic_DNA"/>
</dbReference>
<keyword evidence="5" id="KW-0346">Stress response</keyword>
<dbReference type="PROSITE" id="PS00297">
    <property type="entry name" value="HSP70_1"/>
    <property type="match status" value="1"/>
</dbReference>
<feature type="coiled-coil region" evidence="4">
    <location>
        <begin position="532"/>
        <end position="572"/>
    </location>
</feature>
<dbReference type="VEuPathDB" id="AmoebaDB:EHI7A_037600"/>
<evidence type="ECO:0000256" key="4">
    <source>
        <dbReference type="SAM" id="Coils"/>
    </source>
</evidence>
<dbReference type="SUPFAM" id="SSF100920">
    <property type="entry name" value="Heat shock protein 70kD (HSP70), peptide-binding domain"/>
    <property type="match status" value="1"/>
</dbReference>
<dbReference type="InterPro" id="IPR029047">
    <property type="entry name" value="HSP70_peptide-bd_sf"/>
</dbReference>
<dbReference type="SUPFAM" id="SSF53067">
    <property type="entry name" value="Actin-like ATPase domain"/>
    <property type="match status" value="2"/>
</dbReference>
<comment type="similarity">
    <text evidence="3">Belongs to the heat shock protein 70 family.</text>
</comment>
<dbReference type="GO" id="GO:0005524">
    <property type="term" value="F:ATP binding"/>
    <property type="evidence" value="ECO:0007669"/>
    <property type="project" value="UniProtKB-KW"/>
</dbReference>
<evidence type="ECO:0000256" key="2">
    <source>
        <dbReference type="ARBA" id="ARBA00022840"/>
    </source>
</evidence>
<dbReference type="VEuPathDB" id="AmoebaDB:EHI8A_172920"/>
<dbReference type="Gene3D" id="2.60.34.10">
    <property type="entry name" value="Substrate Binding Domain Of DNAk, Chain A, domain 1"/>
    <property type="match status" value="1"/>
</dbReference>
<keyword evidence="2 3" id="KW-0067">ATP-binding</keyword>
<dbReference type="PROSITE" id="PS00329">
    <property type="entry name" value="HSP70_2"/>
    <property type="match status" value="1"/>
</dbReference>
<dbReference type="InterPro" id="IPR043129">
    <property type="entry name" value="ATPase_NBD"/>
</dbReference>
<dbReference type="CDD" id="cd24028">
    <property type="entry name" value="ASKHA_NBD_HSP70_HSPA1-like"/>
    <property type="match status" value="1"/>
</dbReference>
<sequence length="603" mass="68822">MECVIGIDLGTTFSCMAVWKESSKRVEIITNRQGKETTPSVVAFTDKQRLIGEEAINCTGTIVFDVKRLIGRKYNDPELQKDLKYITYSIKDNGKNEPIIEVPYMSVLSAFRPEDISAMLLRRFKEIASDAMGRDVKKAIITVPAYFNDSQRESTKNAGKIAGFDVMRIINEPTAAAIAYGFEQNIKEKSNVLVFDLGGGTFDVTLLSIDNGEYKVIATDGDTHLGGNDFDTKLLELVLNKWKEEDKDFVEQLSKKQIFKLRKRCEIAKIILSNKLETRIDITDFYDDADEEDDDDRICELVITREEFENVNKELFSRCFISVEKVLQVTQVKAKDVSEVVLVGGSTKIPKIEQMVSQFFGRKPCKSIDPDKAVAFGAALQGASMIGQMQENKVILKDVTAMGLGIEIKDTEMNVVIPRYSPLPSKESRIFVTNQDNQEIARFSVFEGESQKTEENNYLDGFTISRLPRMKKGLVKFKVTFNVDINGMLSVSAVVVEPKAFSDLQGHCNVQTQRERRSDESIEIGRKRIDEMDKADEENRKKSLALQRYKKLIKLYQEKSKTNKKLEEIKEHLQQWWNESYNKIESKELNEQLEYYQSQLNNL</sequence>
<dbReference type="InterPro" id="IPR018181">
    <property type="entry name" value="Heat_shock_70_CS"/>
</dbReference>
<evidence type="ECO:0000313" key="5">
    <source>
        <dbReference type="EMBL" id="GAT94720.1"/>
    </source>
</evidence>
<dbReference type="VEuPathDB" id="AmoebaDB:EHI5A_143750"/>
<dbReference type="OMA" id="QINERTF"/>
<proteinExistence type="inferred from homology"/>
<evidence type="ECO:0000256" key="1">
    <source>
        <dbReference type="ARBA" id="ARBA00022741"/>
    </source>
</evidence>
<name>A0A5K1VEK7_ENTHI</name>
<protein>
    <submittedName>
        <fullName evidence="5">Heat shock protein ssa4 putative</fullName>
    </submittedName>
</protein>
<dbReference type="VEuPathDB" id="AmoebaDB:EHI_008600"/>
<dbReference type="PRINTS" id="PR00301">
    <property type="entry name" value="HEATSHOCK70"/>
</dbReference>
<dbReference type="Proteomes" id="UP000078387">
    <property type="component" value="Unassembled WGS sequence"/>
</dbReference>
<dbReference type="Gene3D" id="3.30.420.40">
    <property type="match status" value="2"/>
</dbReference>
<dbReference type="AlphaFoldDB" id="A0A5K1VEK7"/>
<keyword evidence="1 3" id="KW-0547">Nucleotide-binding</keyword>
<accession>A0A5K1VEK7</accession>
<dbReference type="InterPro" id="IPR013126">
    <property type="entry name" value="Hsp_70_fam"/>
</dbReference>
<dbReference type="Gene3D" id="3.30.30.30">
    <property type="match status" value="1"/>
</dbReference>
<dbReference type="FunFam" id="3.90.640.10:FF:000003">
    <property type="entry name" value="Molecular chaperone DnaK"/>
    <property type="match status" value="1"/>
</dbReference>
<dbReference type="Gene3D" id="3.90.640.10">
    <property type="entry name" value="Actin, Chain A, domain 4"/>
    <property type="match status" value="1"/>
</dbReference>
<evidence type="ECO:0000256" key="3">
    <source>
        <dbReference type="RuleBase" id="RU003322"/>
    </source>
</evidence>
<dbReference type="VEuPathDB" id="AmoebaDB:KM1_306370"/>
<comment type="caution">
    <text evidence="5">The sequence shown here is derived from an EMBL/GenBank/DDBJ whole genome shotgun (WGS) entry which is preliminary data.</text>
</comment>
<dbReference type="FunFam" id="3.30.30.30:FF:000001">
    <property type="entry name" value="heat shock 70 kDa protein-like"/>
    <property type="match status" value="1"/>
</dbReference>
<dbReference type="FunFam" id="2.60.34.10:FF:000032">
    <property type="entry name" value="Heat shock 70 kDa protein, putative"/>
    <property type="match status" value="1"/>
</dbReference>
<dbReference type="PROSITE" id="PS01036">
    <property type="entry name" value="HSP70_3"/>
    <property type="match status" value="1"/>
</dbReference>
<evidence type="ECO:0000313" key="6">
    <source>
        <dbReference type="Proteomes" id="UP000078387"/>
    </source>
</evidence>